<gene>
    <name evidence="1" type="ORF">SAMN04488526_1128</name>
</gene>
<keyword evidence="2" id="KW-1185">Reference proteome</keyword>
<evidence type="ECO:0000313" key="1">
    <source>
        <dbReference type="EMBL" id="SEK64322.1"/>
    </source>
</evidence>
<proteinExistence type="predicted"/>
<sequence>MNASGNATGSSSKYRNAPVRNGGLAALLAISLGAPSLIAMPAMAAETLRFFPPDGFTGVHVSESDTVRLSEYVRDGEALDGWTHAITVAELRGTGWTASEYVSQLQADLAASCSQAFEMSPDTFEAGGRTSTISIHACPNMDISGRPEIDLVRVIEGADDKLFVIQRSWVISPPNEELLEWSDWIRALQVCDDDGCA</sequence>
<dbReference type="AlphaFoldDB" id="A0A1H7IQX5"/>
<reference evidence="1 2" key="1">
    <citation type="submission" date="2016-10" db="EMBL/GenBank/DDBJ databases">
        <authorList>
            <person name="de Groot N.N."/>
        </authorList>
    </citation>
    <scope>NUCLEOTIDE SEQUENCE [LARGE SCALE GENOMIC DNA]</scope>
    <source>
        <strain evidence="1 2">DSM 14858</strain>
    </source>
</reference>
<name>A0A1H7IQX5_9RHOB</name>
<evidence type="ECO:0000313" key="2">
    <source>
        <dbReference type="Proteomes" id="UP000199283"/>
    </source>
</evidence>
<protein>
    <submittedName>
        <fullName evidence="1">Uncharacterized protein</fullName>
    </submittedName>
</protein>
<dbReference type="STRING" id="188906.SAMN04488526_1128"/>
<dbReference type="EMBL" id="FNZQ01000001">
    <property type="protein sequence ID" value="SEK64322.1"/>
    <property type="molecule type" value="Genomic_DNA"/>
</dbReference>
<accession>A0A1H7IQX5</accession>
<organism evidence="1 2">
    <name type="scientific">Jannaschia helgolandensis</name>
    <dbReference type="NCBI Taxonomy" id="188906"/>
    <lineage>
        <taxon>Bacteria</taxon>
        <taxon>Pseudomonadati</taxon>
        <taxon>Pseudomonadota</taxon>
        <taxon>Alphaproteobacteria</taxon>
        <taxon>Rhodobacterales</taxon>
        <taxon>Roseobacteraceae</taxon>
        <taxon>Jannaschia</taxon>
    </lineage>
</organism>
<dbReference type="Proteomes" id="UP000199283">
    <property type="component" value="Unassembled WGS sequence"/>
</dbReference>